<gene>
    <name evidence="2" type="ORF">OIU77_005109</name>
</gene>
<sequence>MSDRTLVSYLKPCLEKQAGFFFTKHHLTYFPGLFGLIASILPYIIAIAKPVLTATQFFHKVKLQFRTIILIKVKKGVINQLPSLTYQWHSDNVRICSDGNRLYSCRETRT</sequence>
<feature type="transmembrane region" description="Helical" evidence="1">
    <location>
        <begin position="29"/>
        <end position="52"/>
    </location>
</feature>
<accession>A0ABQ9APV5</accession>
<dbReference type="Proteomes" id="UP001141253">
    <property type="component" value="Chromosome 18"/>
</dbReference>
<protein>
    <submittedName>
        <fullName evidence="2">Uncharacterized protein</fullName>
    </submittedName>
</protein>
<dbReference type="EMBL" id="JAPFFI010000017">
    <property type="protein sequence ID" value="KAJ6354430.1"/>
    <property type="molecule type" value="Genomic_DNA"/>
</dbReference>
<evidence type="ECO:0000313" key="3">
    <source>
        <dbReference type="Proteomes" id="UP001141253"/>
    </source>
</evidence>
<reference evidence="2" key="1">
    <citation type="submission" date="2022-10" db="EMBL/GenBank/DDBJ databases">
        <authorList>
            <person name="Hyden B.L."/>
            <person name="Feng K."/>
            <person name="Yates T."/>
            <person name="Jawdy S."/>
            <person name="Smart L.B."/>
            <person name="Muchero W."/>
        </authorList>
    </citation>
    <scope>NUCLEOTIDE SEQUENCE</scope>
    <source>
        <tissue evidence="2">Shoot tip</tissue>
    </source>
</reference>
<reference evidence="2" key="2">
    <citation type="journal article" date="2023" name="Int. J. Mol. Sci.">
        <title>De Novo Assembly and Annotation of 11 Diverse Shrub Willow (Salix) Genomes Reveals Novel Gene Organization in Sex-Linked Regions.</title>
        <authorList>
            <person name="Hyden B."/>
            <person name="Feng K."/>
            <person name="Yates T.B."/>
            <person name="Jawdy S."/>
            <person name="Cereghino C."/>
            <person name="Smart L.B."/>
            <person name="Muchero W."/>
        </authorList>
    </citation>
    <scope>NUCLEOTIDE SEQUENCE</scope>
    <source>
        <tissue evidence="2">Shoot tip</tissue>
    </source>
</reference>
<organism evidence="2 3">
    <name type="scientific">Salix suchowensis</name>
    <dbReference type="NCBI Taxonomy" id="1278906"/>
    <lineage>
        <taxon>Eukaryota</taxon>
        <taxon>Viridiplantae</taxon>
        <taxon>Streptophyta</taxon>
        <taxon>Embryophyta</taxon>
        <taxon>Tracheophyta</taxon>
        <taxon>Spermatophyta</taxon>
        <taxon>Magnoliopsida</taxon>
        <taxon>eudicotyledons</taxon>
        <taxon>Gunneridae</taxon>
        <taxon>Pentapetalae</taxon>
        <taxon>rosids</taxon>
        <taxon>fabids</taxon>
        <taxon>Malpighiales</taxon>
        <taxon>Salicaceae</taxon>
        <taxon>Saliceae</taxon>
        <taxon>Salix</taxon>
    </lineage>
</organism>
<name>A0ABQ9APV5_9ROSI</name>
<keyword evidence="1" id="KW-0472">Membrane</keyword>
<keyword evidence="1" id="KW-1133">Transmembrane helix</keyword>
<evidence type="ECO:0000256" key="1">
    <source>
        <dbReference type="SAM" id="Phobius"/>
    </source>
</evidence>
<keyword evidence="1" id="KW-0812">Transmembrane</keyword>
<evidence type="ECO:0000313" key="2">
    <source>
        <dbReference type="EMBL" id="KAJ6354430.1"/>
    </source>
</evidence>
<comment type="caution">
    <text evidence="2">The sequence shown here is derived from an EMBL/GenBank/DDBJ whole genome shotgun (WGS) entry which is preliminary data.</text>
</comment>
<proteinExistence type="predicted"/>
<keyword evidence="3" id="KW-1185">Reference proteome</keyword>